<keyword evidence="1" id="KW-0812">Transmembrane</keyword>
<proteinExistence type="predicted"/>
<evidence type="ECO:0000256" key="1">
    <source>
        <dbReference type="SAM" id="Phobius"/>
    </source>
</evidence>
<comment type="caution">
    <text evidence="4">The sequence shown here is derived from an EMBL/GenBank/DDBJ whole genome shotgun (WGS) entry which is preliminary data.</text>
</comment>
<gene>
    <name evidence="4" type="ORF">OI18_06450</name>
</gene>
<feature type="domain" description="DUF7088" evidence="3">
    <location>
        <begin position="37"/>
        <end position="148"/>
    </location>
</feature>
<feature type="domain" description="ABC-type uncharacterised transport system" evidence="2">
    <location>
        <begin position="196"/>
        <end position="502"/>
    </location>
</feature>
<dbReference type="Pfam" id="PF23357">
    <property type="entry name" value="DUF7088"/>
    <property type="match status" value="1"/>
</dbReference>
<protein>
    <submittedName>
        <fullName evidence="4">Gliding motility protein GldG</fullName>
    </submittedName>
</protein>
<reference evidence="4 5" key="1">
    <citation type="submission" date="2014-11" db="EMBL/GenBank/DDBJ databases">
        <title>Genome sequence of Flavihumibacter solisilvae 3-3.</title>
        <authorList>
            <person name="Zhou G."/>
            <person name="Li M."/>
            <person name="Wang G."/>
        </authorList>
    </citation>
    <scope>NUCLEOTIDE SEQUENCE [LARGE SCALE GENOMIC DNA]</scope>
    <source>
        <strain evidence="4 5">3-3</strain>
    </source>
</reference>
<dbReference type="Pfam" id="PF09822">
    <property type="entry name" value="ABC_transp_aux"/>
    <property type="match status" value="1"/>
</dbReference>
<evidence type="ECO:0000259" key="2">
    <source>
        <dbReference type="Pfam" id="PF09822"/>
    </source>
</evidence>
<evidence type="ECO:0000313" key="4">
    <source>
        <dbReference type="EMBL" id="KIC95257.1"/>
    </source>
</evidence>
<dbReference type="InterPro" id="IPR055396">
    <property type="entry name" value="DUF7088"/>
</dbReference>
<dbReference type="NCBIfam" id="TIGR03521">
    <property type="entry name" value="GldG"/>
    <property type="match status" value="1"/>
</dbReference>
<dbReference type="InterPro" id="IPR019863">
    <property type="entry name" value="Motility-assoc_ABC-rel_GldG"/>
</dbReference>
<keyword evidence="5" id="KW-1185">Reference proteome</keyword>
<name>A0A0C1L569_9BACT</name>
<dbReference type="OrthoDB" id="9777219at2"/>
<evidence type="ECO:0000313" key="5">
    <source>
        <dbReference type="Proteomes" id="UP000031408"/>
    </source>
</evidence>
<dbReference type="EMBL" id="JSVC01000007">
    <property type="protein sequence ID" value="KIC95257.1"/>
    <property type="molecule type" value="Genomic_DNA"/>
</dbReference>
<organism evidence="4 5">
    <name type="scientific">Flavihumibacter solisilvae</name>
    <dbReference type="NCBI Taxonomy" id="1349421"/>
    <lineage>
        <taxon>Bacteria</taxon>
        <taxon>Pseudomonadati</taxon>
        <taxon>Bacteroidota</taxon>
        <taxon>Chitinophagia</taxon>
        <taxon>Chitinophagales</taxon>
        <taxon>Chitinophagaceae</taxon>
        <taxon>Flavihumibacter</taxon>
    </lineage>
</organism>
<keyword evidence="1" id="KW-1133">Transmembrane helix</keyword>
<dbReference type="STRING" id="1349421.OI18_06450"/>
<feature type="transmembrane region" description="Helical" evidence="1">
    <location>
        <begin position="536"/>
        <end position="556"/>
    </location>
</feature>
<dbReference type="InterPro" id="IPR019196">
    <property type="entry name" value="ABC_transp_unknown"/>
</dbReference>
<accession>A0A0C1L569</accession>
<dbReference type="RefSeq" id="WP_039138208.1">
    <property type="nucleotide sequence ID" value="NZ_JSVC01000007.1"/>
</dbReference>
<feature type="transmembrane region" description="Helical" evidence="1">
    <location>
        <begin position="9"/>
        <end position="30"/>
    </location>
</feature>
<keyword evidence="1" id="KW-0472">Membrane</keyword>
<evidence type="ECO:0000259" key="3">
    <source>
        <dbReference type="Pfam" id="PF23357"/>
    </source>
</evidence>
<dbReference type="Proteomes" id="UP000031408">
    <property type="component" value="Unassembled WGS sequence"/>
</dbReference>
<dbReference type="AlphaFoldDB" id="A0A0C1L569"/>
<sequence length="569" mass="64312">MKKIQQSRLYWLIILVILFLLNWIAAYVPYRADLTAERRYTLSTPTRKLLSGLDAPVTIDVLLNGEMPAGFRKLAASTNDLLTEFKAAGRSNLRFTFSKPGDGMADTARLSLYDSLAQLGLRPTNIKAQTKEGEGQEERLVFPGAVISYKGRTTAIDLLQGVSSEGGLESLNKAEALLEYKFANAIRQLRQDTVPMVGYLVGNGEPVSYQVYDLIENVLKKNYAFRILPIDSVAIIPPVFKAMVITKPVVTFSEDQKFKLDQYVMHGGRIIWMIDNLYAEMDSLQRTQNEFIAFDRGLDIDDMLFRYGVRVNQDLVQDLNADRIPSVVGSMGGKPQIELLPWPYFPRLSNYNGQPMAKNLDDVVAQFPNSIDTVAAPGINKSILLATSQNSRTLATPAKVSWQSIETEDDLKMFNKAHIPVAVLLEGRFTSLYNNRVTAEQRSLWQQAGQDISMQSPENKMIVIADGDIALNAVTQNEGPLPMGMNAYTKYQYANRDFIQNCVEYLVDETGILETRGKDFTLRLLDRKKLDEKKSYWQVVNIVLPIILILLFGLVYQWMKKRRYQKVRA</sequence>